<accession>A0A9E7IVL3</accession>
<dbReference type="AlphaFoldDB" id="A0A9E7IVL3"/>
<dbReference type="EMBL" id="CP096649">
    <property type="protein sequence ID" value="UQK59693.1"/>
    <property type="molecule type" value="Genomic_DNA"/>
</dbReference>
<dbReference type="InterPro" id="IPR012337">
    <property type="entry name" value="RNaseH-like_sf"/>
</dbReference>
<dbReference type="EC" id="3.1.-.-" evidence="5"/>
<dbReference type="SMART" id="SM00732">
    <property type="entry name" value="YqgFc"/>
    <property type="match status" value="1"/>
</dbReference>
<dbReference type="GO" id="GO:0016788">
    <property type="term" value="F:hydrolase activity, acting on ester bonds"/>
    <property type="evidence" value="ECO:0007669"/>
    <property type="project" value="UniProtKB-UniRule"/>
</dbReference>
<protein>
    <recommendedName>
        <fullName evidence="5">Putative pre-16S rRNA nuclease</fullName>
        <ecNumber evidence="5">3.1.-.-</ecNumber>
    </recommendedName>
</protein>
<comment type="subcellular location">
    <subcellularLocation>
        <location evidence="5">Cytoplasm</location>
    </subcellularLocation>
</comment>
<dbReference type="SUPFAM" id="SSF53098">
    <property type="entry name" value="Ribonuclease H-like"/>
    <property type="match status" value="1"/>
</dbReference>
<proteinExistence type="inferred from homology"/>
<evidence type="ECO:0000256" key="5">
    <source>
        <dbReference type="HAMAP-Rule" id="MF_00651"/>
    </source>
</evidence>
<dbReference type="PANTHER" id="PTHR33317:SF4">
    <property type="entry name" value="POLYNUCLEOTIDYL TRANSFERASE, RIBONUCLEASE H-LIKE SUPERFAMILY PROTEIN"/>
    <property type="match status" value="1"/>
</dbReference>
<dbReference type="NCBIfam" id="TIGR00250">
    <property type="entry name" value="RNAse_H_YqgF"/>
    <property type="match status" value="1"/>
</dbReference>
<evidence type="ECO:0000256" key="1">
    <source>
        <dbReference type="ARBA" id="ARBA00022490"/>
    </source>
</evidence>
<dbReference type="GO" id="GO:0000967">
    <property type="term" value="P:rRNA 5'-end processing"/>
    <property type="evidence" value="ECO:0007669"/>
    <property type="project" value="UniProtKB-UniRule"/>
</dbReference>
<keyword evidence="8" id="KW-1185">Reference proteome</keyword>
<evidence type="ECO:0000313" key="7">
    <source>
        <dbReference type="EMBL" id="UQK59693.1"/>
    </source>
</evidence>
<gene>
    <name evidence="7" type="primary">ruvX</name>
    <name evidence="7" type="ORF">M1R53_03345</name>
</gene>
<evidence type="ECO:0000256" key="3">
    <source>
        <dbReference type="ARBA" id="ARBA00022722"/>
    </source>
</evidence>
<keyword evidence="4 5" id="KW-0378">Hydrolase</keyword>
<dbReference type="RefSeq" id="WP_249243066.1">
    <property type="nucleotide sequence ID" value="NZ_CP096649.1"/>
</dbReference>
<dbReference type="Proteomes" id="UP000831151">
    <property type="component" value="Chromosome"/>
</dbReference>
<organism evidence="7 8">
    <name type="scientific">Fenollaria massiliensis</name>
    <dbReference type="NCBI Taxonomy" id="938288"/>
    <lineage>
        <taxon>Bacteria</taxon>
        <taxon>Bacillati</taxon>
        <taxon>Bacillota</taxon>
        <taxon>Clostridia</taxon>
        <taxon>Eubacteriales</taxon>
        <taxon>Fenollaria</taxon>
    </lineage>
</organism>
<sequence>MERILALDVGDKTVGLAISDELQIIVTTLNTIFRTSKLEDRDKLKEIIDQYGVKTLVVGLPKNMDGSLGPQAKKVKKYMDFMRKNIENIEIVYVDERLTTVSATRVLIDTNVRRENRKKYVDSIAANYILRTYLDMQRGKNGE</sequence>
<evidence type="ECO:0000313" key="8">
    <source>
        <dbReference type="Proteomes" id="UP000831151"/>
    </source>
</evidence>
<dbReference type="GO" id="GO:0004518">
    <property type="term" value="F:nuclease activity"/>
    <property type="evidence" value="ECO:0007669"/>
    <property type="project" value="UniProtKB-KW"/>
</dbReference>
<evidence type="ECO:0000256" key="4">
    <source>
        <dbReference type="ARBA" id="ARBA00022801"/>
    </source>
</evidence>
<reference evidence="7" key="1">
    <citation type="submission" date="2022-04" db="EMBL/GenBank/DDBJ databases">
        <title>Complete genome sequences of Ezakiella coagulans and Fenollaria massiliensis.</title>
        <authorList>
            <person name="France M.T."/>
            <person name="Clifford J."/>
            <person name="Narina S."/>
            <person name="Rutt L."/>
            <person name="Ravel J."/>
        </authorList>
    </citation>
    <scope>NUCLEOTIDE SEQUENCE</scope>
    <source>
        <strain evidence="7">C0061C2</strain>
    </source>
</reference>
<keyword evidence="1 5" id="KW-0963">Cytoplasm</keyword>
<keyword evidence="2 5" id="KW-0690">Ribosome biogenesis</keyword>
<keyword evidence="3 5" id="KW-0540">Nuclease</keyword>
<evidence type="ECO:0000259" key="6">
    <source>
        <dbReference type="SMART" id="SM00732"/>
    </source>
</evidence>
<dbReference type="Pfam" id="PF03652">
    <property type="entry name" value="RuvX"/>
    <property type="match status" value="1"/>
</dbReference>
<comment type="function">
    <text evidence="5">Could be a nuclease involved in processing of the 5'-end of pre-16S rRNA.</text>
</comment>
<dbReference type="Gene3D" id="3.30.420.140">
    <property type="entry name" value="YqgF/RNase H-like domain"/>
    <property type="match status" value="1"/>
</dbReference>
<evidence type="ECO:0000256" key="2">
    <source>
        <dbReference type="ARBA" id="ARBA00022517"/>
    </source>
</evidence>
<comment type="similarity">
    <text evidence="5">Belongs to the YqgF HJR family.</text>
</comment>
<feature type="domain" description="YqgF/RNase H-like" evidence="6">
    <location>
        <begin position="2"/>
        <end position="103"/>
    </location>
</feature>
<dbReference type="InterPro" id="IPR006641">
    <property type="entry name" value="YqgF/RNaseH-like_dom"/>
</dbReference>
<dbReference type="InterPro" id="IPR037027">
    <property type="entry name" value="YqgF/RNaseH-like_dom_sf"/>
</dbReference>
<dbReference type="KEGG" id="fms:M1R53_03345"/>
<dbReference type="InterPro" id="IPR005227">
    <property type="entry name" value="YqgF"/>
</dbReference>
<name>A0A9E7IVL3_9FIRM</name>
<dbReference type="PANTHER" id="PTHR33317">
    <property type="entry name" value="POLYNUCLEOTIDYL TRANSFERASE, RIBONUCLEASE H-LIKE SUPERFAMILY PROTEIN"/>
    <property type="match status" value="1"/>
</dbReference>
<dbReference type="GO" id="GO:0005829">
    <property type="term" value="C:cytosol"/>
    <property type="evidence" value="ECO:0007669"/>
    <property type="project" value="TreeGrafter"/>
</dbReference>
<dbReference type="HAMAP" id="MF_00651">
    <property type="entry name" value="Nuclease_YqgF"/>
    <property type="match status" value="1"/>
</dbReference>
<dbReference type="CDD" id="cd16964">
    <property type="entry name" value="YqgF"/>
    <property type="match status" value="1"/>
</dbReference>